<dbReference type="GO" id="GO:0042597">
    <property type="term" value="C:periplasmic space"/>
    <property type="evidence" value="ECO:0007669"/>
    <property type="project" value="UniProtKB-SubCell"/>
</dbReference>
<dbReference type="Pfam" id="PF01547">
    <property type="entry name" value="SBP_bac_1"/>
    <property type="match status" value="1"/>
</dbReference>
<dbReference type="InterPro" id="IPR050490">
    <property type="entry name" value="Bact_solute-bd_prot1"/>
</dbReference>
<dbReference type="PROSITE" id="PS51257">
    <property type="entry name" value="PROKAR_LIPOPROTEIN"/>
    <property type="match status" value="1"/>
</dbReference>
<gene>
    <name evidence="3" type="ordered locus">Sala_0748</name>
</gene>
<name>Q1GV54_SPHAL</name>
<organism evidence="3 4">
    <name type="scientific">Sphingopyxis alaskensis (strain DSM 13593 / LMG 18877 / RB2256)</name>
    <name type="common">Sphingomonas alaskensis</name>
    <dbReference type="NCBI Taxonomy" id="317655"/>
    <lineage>
        <taxon>Bacteria</taxon>
        <taxon>Pseudomonadati</taxon>
        <taxon>Pseudomonadota</taxon>
        <taxon>Alphaproteobacteria</taxon>
        <taxon>Sphingomonadales</taxon>
        <taxon>Sphingomonadaceae</taxon>
        <taxon>Sphingopyxis</taxon>
    </lineage>
</organism>
<reference evidence="3 4" key="1">
    <citation type="journal article" date="2009" name="Proc. Natl. Acad. Sci. U.S.A.">
        <title>The genomic basis of trophic strategy in marine bacteria.</title>
        <authorList>
            <person name="Lauro F.M."/>
            <person name="McDougald D."/>
            <person name="Thomas T."/>
            <person name="Williams T.J."/>
            <person name="Egan S."/>
            <person name="Rice S."/>
            <person name="DeMaere M.Z."/>
            <person name="Ting L."/>
            <person name="Ertan H."/>
            <person name="Johnson J."/>
            <person name="Ferriera S."/>
            <person name="Lapidus A."/>
            <person name="Anderson I."/>
            <person name="Kyrpides N."/>
            <person name="Munk A.C."/>
            <person name="Detter C."/>
            <person name="Han C.S."/>
            <person name="Brown M.V."/>
            <person name="Robb F.T."/>
            <person name="Kjelleberg S."/>
            <person name="Cavicchioli R."/>
        </authorList>
    </citation>
    <scope>NUCLEOTIDE SEQUENCE [LARGE SCALE GENOMIC DNA]</scope>
    <source>
        <strain evidence="4">DSM 13593 / LMG 18877 / RB2256</strain>
    </source>
</reference>
<comment type="similarity">
    <text evidence="2">Belongs to the bacterial solute-binding protein 1 family.</text>
</comment>
<sequence length="453" mass="49508">MRRANIVLAALAVLLTGSCGQTDDRPTLVIQRFFGECGAIYGTATDVAKAETECGILTTILNRFVIENPDIHVKVNVVAWPGYPQLAAQIAAGDPPDLVTMHQSVISDYQARGLLAPMDDLLAEAKIDTGTLTPAAQRGAMKNGRYYALPWDTIGRLWHINTGLMAKAGLMADGRPVLPNTPAELLDQARKFKRATGKPYLIQAQVSAPDYLVANLYTYLLAQDAVIFPDSRHIRLNTPQAREIVEMYRALNAEKLTTSQDFPGATASFLNGEGGIFPTGTWMIGPYHEASKAPGSRLDGYAVAPFPRLWGKNAAFVDGHAWVVPADERSVAERRAIARFLAFIAKYNGDWVRTGHLPAFRDVLVSPSFTSQPHRRDIAAMAATGQQLPDFVQRQSAIQGLIGEELEAAVAGTKPVSVALAHAERRVNELLAEMQEINRRTVVRQRPGHPDER</sequence>
<evidence type="ECO:0000313" key="3">
    <source>
        <dbReference type="EMBL" id="ABF52468.1"/>
    </source>
</evidence>
<dbReference type="STRING" id="317655.Sala_0748"/>
<dbReference type="InterPro" id="IPR006059">
    <property type="entry name" value="SBP"/>
</dbReference>
<dbReference type="SUPFAM" id="SSF53850">
    <property type="entry name" value="Periplasmic binding protein-like II"/>
    <property type="match status" value="1"/>
</dbReference>
<dbReference type="PANTHER" id="PTHR43649:SF12">
    <property type="entry name" value="DIACETYLCHITOBIOSE BINDING PROTEIN DASA"/>
    <property type="match status" value="1"/>
</dbReference>
<accession>Q1GV54</accession>
<evidence type="ECO:0000256" key="2">
    <source>
        <dbReference type="ARBA" id="ARBA00008520"/>
    </source>
</evidence>
<dbReference type="Gene3D" id="3.40.190.10">
    <property type="entry name" value="Periplasmic binding protein-like II"/>
    <property type="match status" value="2"/>
</dbReference>
<proteinExistence type="inferred from homology"/>
<dbReference type="PANTHER" id="PTHR43649">
    <property type="entry name" value="ARABINOSE-BINDING PROTEIN-RELATED"/>
    <property type="match status" value="1"/>
</dbReference>
<dbReference type="EMBL" id="CP000356">
    <property type="protein sequence ID" value="ABF52468.1"/>
    <property type="molecule type" value="Genomic_DNA"/>
</dbReference>
<dbReference type="Proteomes" id="UP000006578">
    <property type="component" value="Chromosome"/>
</dbReference>
<dbReference type="HOGENOM" id="CLU_031285_10_0_5"/>
<dbReference type="eggNOG" id="COG1653">
    <property type="taxonomic scope" value="Bacteria"/>
</dbReference>
<dbReference type="AlphaFoldDB" id="Q1GV54"/>
<dbReference type="RefSeq" id="WP_011541058.1">
    <property type="nucleotide sequence ID" value="NC_008048.1"/>
</dbReference>
<comment type="subcellular location">
    <subcellularLocation>
        <location evidence="1">Periplasm</location>
    </subcellularLocation>
</comment>
<evidence type="ECO:0000256" key="1">
    <source>
        <dbReference type="ARBA" id="ARBA00004418"/>
    </source>
</evidence>
<evidence type="ECO:0000313" key="4">
    <source>
        <dbReference type="Proteomes" id="UP000006578"/>
    </source>
</evidence>
<protein>
    <submittedName>
        <fullName evidence="3">Extracellular solute-binding protein, family 1</fullName>
    </submittedName>
</protein>
<keyword evidence="4" id="KW-1185">Reference proteome</keyword>
<dbReference type="KEGG" id="sal:Sala_0748"/>